<dbReference type="Proteomes" id="UP000663444">
    <property type="component" value="Chromosome"/>
</dbReference>
<accession>A0A974PXY1</accession>
<reference evidence="2" key="1">
    <citation type="submission" date="2020-11" db="EMBL/GenBank/DDBJ databases">
        <title>Azospira restricta DSM 18626 genome sequence.</title>
        <authorList>
            <person name="Moe W.M."/>
        </authorList>
    </citation>
    <scope>NUCLEOTIDE SEQUENCE</scope>
    <source>
        <strain evidence="2">DSM 18626</strain>
    </source>
</reference>
<protein>
    <submittedName>
        <fullName evidence="2">Uncharacterized protein</fullName>
    </submittedName>
</protein>
<keyword evidence="3" id="KW-1185">Reference proteome</keyword>
<dbReference type="KEGG" id="ares:IWH25_17265"/>
<dbReference type="AlphaFoldDB" id="A0A974PXY1"/>
<gene>
    <name evidence="2" type="ORF">IWH25_17265</name>
</gene>
<dbReference type="RefSeq" id="WP_203386992.1">
    <property type="nucleotide sequence ID" value="NZ_CP064781.1"/>
</dbReference>
<evidence type="ECO:0000256" key="1">
    <source>
        <dbReference type="SAM" id="MobiDB-lite"/>
    </source>
</evidence>
<evidence type="ECO:0000313" key="2">
    <source>
        <dbReference type="EMBL" id="QRJ63465.1"/>
    </source>
</evidence>
<evidence type="ECO:0000313" key="3">
    <source>
        <dbReference type="Proteomes" id="UP000663444"/>
    </source>
</evidence>
<organism evidence="2 3">
    <name type="scientific">Azospira restricta</name>
    <dbReference type="NCBI Taxonomy" id="404405"/>
    <lineage>
        <taxon>Bacteria</taxon>
        <taxon>Pseudomonadati</taxon>
        <taxon>Pseudomonadota</taxon>
        <taxon>Betaproteobacteria</taxon>
        <taxon>Rhodocyclales</taxon>
        <taxon>Rhodocyclaceae</taxon>
        <taxon>Azospira</taxon>
    </lineage>
</organism>
<feature type="region of interest" description="Disordered" evidence="1">
    <location>
        <begin position="17"/>
        <end position="41"/>
    </location>
</feature>
<sequence length="144" mass="15553">MGKEDLVSRADSLMRRRRSFVAGPTSPAAPDVPPDTATAAAEADEDIPVLTEEVLPETPVGVAPRDRFDETLAARLASEFAHTLERRLAAELPSLVEASLAVLEADLRRGILDTADGAIKDFLARREQLRLPLDDPDDQAGRDA</sequence>
<name>A0A974PXY1_9RHOO</name>
<dbReference type="EMBL" id="CP064781">
    <property type="protein sequence ID" value="QRJ63465.1"/>
    <property type="molecule type" value="Genomic_DNA"/>
</dbReference>
<proteinExistence type="predicted"/>